<feature type="transmembrane region" description="Helical" evidence="1">
    <location>
        <begin position="167"/>
        <end position="185"/>
    </location>
</feature>
<feature type="transmembrane region" description="Helical" evidence="1">
    <location>
        <begin position="18"/>
        <end position="39"/>
    </location>
</feature>
<comment type="caution">
    <text evidence="2">The sequence shown here is derived from an EMBL/GenBank/DDBJ whole genome shotgun (WGS) entry which is preliminary data.</text>
</comment>
<name>A0A167DQK8_9BACL</name>
<accession>A0A167DQK8</accession>
<protein>
    <submittedName>
        <fullName evidence="2">Uncharacterized protein</fullName>
    </submittedName>
</protein>
<gene>
    <name evidence="2" type="ORF">PNBC_11535</name>
</gene>
<dbReference type="EMBL" id="LSFN01000014">
    <property type="protein sequence ID" value="OAB74665.1"/>
    <property type="molecule type" value="Genomic_DNA"/>
</dbReference>
<dbReference type="Proteomes" id="UP000077134">
    <property type="component" value="Unassembled WGS sequence"/>
</dbReference>
<dbReference type="KEGG" id="pcx:LPB68_02425"/>
<dbReference type="PANTHER" id="PTHR37305:SF1">
    <property type="entry name" value="MEMBRANE PROTEIN"/>
    <property type="match status" value="1"/>
</dbReference>
<evidence type="ECO:0000313" key="2">
    <source>
        <dbReference type="EMBL" id="OAB74665.1"/>
    </source>
</evidence>
<feature type="transmembrane region" description="Helical" evidence="1">
    <location>
        <begin position="139"/>
        <end position="160"/>
    </location>
</feature>
<sequence length="245" mass="28171">MLNVLKGEQYRWIRTRSYYFTGLIYILLMFAATIILGIFDQIDPSFPYANERFLYSNVLGMMGLVFVLLFIFPVILMGEDRNVLKNTLAYGYSRQTIYTGKLLVTLAGFMVFSLVLVGISILLGSTLLNRNDENALLDYMAILINLLPIMIAGVTTYFCLASMMRKSSHLVIACLLIYFLPYYVLGNLQGRLTWAPWVFKHQPMYYLFNAHGEVSYAAWEPWAVGGIYTLVFYVLGLHLFKKQEF</sequence>
<dbReference type="OrthoDB" id="1707305at2"/>
<reference evidence="2 3" key="1">
    <citation type="submission" date="2016-02" db="EMBL/GenBank/DDBJ databases">
        <title>Paenibacillus sp. LPB0068, isolated from Crassostrea gigas.</title>
        <authorList>
            <person name="Shin S.-K."/>
            <person name="Yi H."/>
        </authorList>
    </citation>
    <scope>NUCLEOTIDE SEQUENCE [LARGE SCALE GENOMIC DNA]</scope>
    <source>
        <strain evidence="2 3">LPB0068</strain>
    </source>
</reference>
<dbReference type="PANTHER" id="PTHR37305">
    <property type="entry name" value="INTEGRAL MEMBRANE PROTEIN-RELATED"/>
    <property type="match status" value="1"/>
</dbReference>
<feature type="transmembrane region" description="Helical" evidence="1">
    <location>
        <begin position="102"/>
        <end position="127"/>
    </location>
</feature>
<proteinExistence type="predicted"/>
<keyword evidence="1" id="KW-0472">Membrane</keyword>
<dbReference type="RefSeq" id="WP_068658190.1">
    <property type="nucleotide sequence ID" value="NZ_CP017770.1"/>
</dbReference>
<feature type="transmembrane region" description="Helical" evidence="1">
    <location>
        <begin position="222"/>
        <end position="240"/>
    </location>
</feature>
<keyword evidence="1" id="KW-0812">Transmembrane</keyword>
<evidence type="ECO:0000256" key="1">
    <source>
        <dbReference type="SAM" id="Phobius"/>
    </source>
</evidence>
<dbReference type="STRING" id="1763538.LPB68_02425"/>
<feature type="transmembrane region" description="Helical" evidence="1">
    <location>
        <begin position="59"/>
        <end position="78"/>
    </location>
</feature>
<keyword evidence="3" id="KW-1185">Reference proteome</keyword>
<evidence type="ECO:0000313" key="3">
    <source>
        <dbReference type="Proteomes" id="UP000077134"/>
    </source>
</evidence>
<dbReference type="AlphaFoldDB" id="A0A167DQK8"/>
<organism evidence="2 3">
    <name type="scientific">Paenibacillus crassostreae</name>
    <dbReference type="NCBI Taxonomy" id="1763538"/>
    <lineage>
        <taxon>Bacteria</taxon>
        <taxon>Bacillati</taxon>
        <taxon>Bacillota</taxon>
        <taxon>Bacilli</taxon>
        <taxon>Bacillales</taxon>
        <taxon>Paenibacillaceae</taxon>
        <taxon>Paenibacillus</taxon>
    </lineage>
</organism>
<keyword evidence="1" id="KW-1133">Transmembrane helix</keyword>